<comment type="caution">
    <text evidence="3">The sequence shown here is derived from an EMBL/GenBank/DDBJ whole genome shotgun (WGS) entry which is preliminary data.</text>
</comment>
<keyword evidence="2" id="KW-0472">Membrane</keyword>
<evidence type="ECO:0000256" key="1">
    <source>
        <dbReference type="SAM" id="MobiDB-lite"/>
    </source>
</evidence>
<sequence>MATPAQKNFRKQMKQLNQQRDTRYDDIYRPVRKRKTPPKWSWGTIGLVLIALFASGLPMKLYNELTINHDQKIRSYLQEREQYFSSSDQSFKQLMTKVNEANGDLSSLKMQVNETDIMLKQNYLNLMDLKPPRDFKDLHAKTMELYVVKQAAVDYLVSSTETNTYHHEILSTYIEESNLKLSQLQPLLIEGLQKANLRYEINQYGSLTYWVKDDYAGSLE</sequence>
<organism evidence="3 4">
    <name type="scientific">Rossellomorea oryzaecorticis</name>
    <dbReference type="NCBI Taxonomy" id="1396505"/>
    <lineage>
        <taxon>Bacteria</taxon>
        <taxon>Bacillati</taxon>
        <taxon>Bacillota</taxon>
        <taxon>Bacilli</taxon>
        <taxon>Bacillales</taxon>
        <taxon>Bacillaceae</taxon>
        <taxon>Rossellomorea</taxon>
    </lineage>
</organism>
<protein>
    <submittedName>
        <fullName evidence="3">Uncharacterized protein</fullName>
    </submittedName>
</protein>
<evidence type="ECO:0000256" key="2">
    <source>
        <dbReference type="SAM" id="Phobius"/>
    </source>
</evidence>
<reference evidence="3 4" key="1">
    <citation type="submission" date="2024-04" db="EMBL/GenBank/DDBJ databases">
        <title>Bacillus oryzaecorticis sp. nov., a moderately halophilic bacterium isolated from rice husks.</title>
        <authorList>
            <person name="Zhu H.-S."/>
        </authorList>
    </citation>
    <scope>NUCLEOTIDE SEQUENCE [LARGE SCALE GENOMIC DNA]</scope>
    <source>
        <strain evidence="3 4">ZC255</strain>
    </source>
</reference>
<feature type="region of interest" description="Disordered" evidence="1">
    <location>
        <begin position="1"/>
        <end position="20"/>
    </location>
</feature>
<feature type="transmembrane region" description="Helical" evidence="2">
    <location>
        <begin position="40"/>
        <end position="59"/>
    </location>
</feature>
<dbReference type="EMBL" id="JBBYAF010000003">
    <property type="protein sequence ID" value="MEL3971094.1"/>
    <property type="molecule type" value="Genomic_DNA"/>
</dbReference>
<accession>A0ABU9K4T3</accession>
<gene>
    <name evidence="3" type="ORF">AAEO50_02285</name>
</gene>
<dbReference type="Proteomes" id="UP001389717">
    <property type="component" value="Unassembled WGS sequence"/>
</dbReference>
<proteinExistence type="predicted"/>
<keyword evidence="2" id="KW-0812">Transmembrane</keyword>
<dbReference type="RefSeq" id="WP_341979974.1">
    <property type="nucleotide sequence ID" value="NZ_JBBYAF010000003.1"/>
</dbReference>
<evidence type="ECO:0000313" key="3">
    <source>
        <dbReference type="EMBL" id="MEL3971094.1"/>
    </source>
</evidence>
<keyword evidence="4" id="KW-1185">Reference proteome</keyword>
<name>A0ABU9K4T3_9BACI</name>
<evidence type="ECO:0000313" key="4">
    <source>
        <dbReference type="Proteomes" id="UP001389717"/>
    </source>
</evidence>
<keyword evidence="2" id="KW-1133">Transmembrane helix</keyword>